<organism evidence="1 2">
    <name type="scientific">Simiduia aestuariiviva</name>
    <dbReference type="NCBI Taxonomy" id="1510459"/>
    <lineage>
        <taxon>Bacteria</taxon>
        <taxon>Pseudomonadati</taxon>
        <taxon>Pseudomonadota</taxon>
        <taxon>Gammaproteobacteria</taxon>
        <taxon>Cellvibrionales</taxon>
        <taxon>Cellvibrionaceae</taxon>
        <taxon>Simiduia</taxon>
    </lineage>
</organism>
<gene>
    <name evidence="1" type="ORF">FHS30_001949</name>
</gene>
<dbReference type="Proteomes" id="UP000559987">
    <property type="component" value="Unassembled WGS sequence"/>
</dbReference>
<dbReference type="AlphaFoldDB" id="A0A839UTT1"/>
<evidence type="ECO:0008006" key="3">
    <source>
        <dbReference type="Google" id="ProtNLM"/>
    </source>
</evidence>
<comment type="caution">
    <text evidence="1">The sequence shown here is derived from an EMBL/GenBank/DDBJ whole genome shotgun (WGS) entry which is preliminary data.</text>
</comment>
<name>A0A839UTT1_9GAMM</name>
<dbReference type="EMBL" id="JACHXZ010000002">
    <property type="protein sequence ID" value="MBB3168765.1"/>
    <property type="molecule type" value="Genomic_DNA"/>
</dbReference>
<sequence>MHKYLKTRALIHALCGGFGRYVCALCIGFSSLEGWAQPPSLSDPTRPLNYRATATAQQGYQLSSIFLSEQRARAIINGQLVGVGDRVGAAKVARIEAGQVVLQTPDGVKSLRLHTQIKRAKNTP</sequence>
<reference evidence="1 2" key="1">
    <citation type="submission" date="2020-08" db="EMBL/GenBank/DDBJ databases">
        <title>Genomic Encyclopedia of Type Strains, Phase III (KMG-III): the genomes of soil and plant-associated and newly described type strains.</title>
        <authorList>
            <person name="Whitman W."/>
        </authorList>
    </citation>
    <scope>NUCLEOTIDE SEQUENCE [LARGE SCALE GENOMIC DNA]</scope>
    <source>
        <strain evidence="1 2">CECT 8571</strain>
    </source>
</reference>
<evidence type="ECO:0000313" key="2">
    <source>
        <dbReference type="Proteomes" id="UP000559987"/>
    </source>
</evidence>
<keyword evidence="2" id="KW-1185">Reference proteome</keyword>
<proteinExistence type="predicted"/>
<accession>A0A839UTT1</accession>
<evidence type="ECO:0000313" key="1">
    <source>
        <dbReference type="EMBL" id="MBB3168765.1"/>
    </source>
</evidence>
<protein>
    <recommendedName>
        <fullName evidence="3">MSHA biogenesis protein MshK</fullName>
    </recommendedName>
</protein>